<dbReference type="Gene3D" id="3.40.50.2000">
    <property type="entry name" value="Glycogen Phosphorylase B"/>
    <property type="match status" value="1"/>
</dbReference>
<protein>
    <recommendedName>
        <fullName evidence="3">Glycosyl transferase family 1 domain-containing protein</fullName>
    </recommendedName>
</protein>
<name>A0A090PZN9_9FLAO</name>
<evidence type="ECO:0000313" key="1">
    <source>
        <dbReference type="EMBL" id="GAK96245.1"/>
    </source>
</evidence>
<dbReference type="Proteomes" id="UP000029221">
    <property type="component" value="Unassembled WGS sequence"/>
</dbReference>
<sequence length="267" mass="30455">MQRLLENNSKVFLIACGDDCEYSNYLVNQHKGYSILKAAENAPEGKAVLDHTYKYLGKGYRDNYNKLMKRCVNIVPSNTDYAMALTDQNKATSIIAAPVVVENIPDEINHDLSVIEIFMGINRGNYWKKGINYFEKALEIVKKKYKSKVNITIAEDLPYTDYITSYKKAHILLDQVLCFDQGYNALQAMLRGKVVFAGAGEPYFKFHNIDKIPVIDATPDVMDIVDKLSELIENPITIIELGKAARKHVIHYHDAVKIARQFEHLYK</sequence>
<comment type="caution">
    <text evidence="1">The sequence shown here is derived from an EMBL/GenBank/DDBJ whole genome shotgun (WGS) entry which is preliminary data.</text>
</comment>
<dbReference type="STRING" id="319236.BST91_08930"/>
<dbReference type="EMBL" id="BBML01000002">
    <property type="protein sequence ID" value="GAK96245.1"/>
    <property type="molecule type" value="Genomic_DNA"/>
</dbReference>
<dbReference type="eggNOG" id="COG0438">
    <property type="taxonomic scope" value="Bacteria"/>
</dbReference>
<dbReference type="SUPFAM" id="SSF53756">
    <property type="entry name" value="UDP-Glycosyltransferase/glycogen phosphorylase"/>
    <property type="match status" value="1"/>
</dbReference>
<evidence type="ECO:0008006" key="3">
    <source>
        <dbReference type="Google" id="ProtNLM"/>
    </source>
</evidence>
<keyword evidence="2" id="KW-1185">Reference proteome</keyword>
<dbReference type="AlphaFoldDB" id="A0A090PZN9"/>
<reference evidence="1" key="1">
    <citation type="journal article" date="2014" name="Genome Announc.">
        <title>Draft Genome Sequences of Marine Flavobacterium Nonlabens Strains NR17, NR24, NR27, NR32, NR33, and Ara13.</title>
        <authorList>
            <person name="Nakanishi M."/>
            <person name="Meirelles P."/>
            <person name="Suzuki R."/>
            <person name="Takatani N."/>
            <person name="Mino S."/>
            <person name="Suda W."/>
            <person name="Oshima K."/>
            <person name="Hattori M."/>
            <person name="Ohkuma M."/>
            <person name="Hosokawa M."/>
            <person name="Miyashita K."/>
            <person name="Thompson F.L."/>
            <person name="Niwa A."/>
            <person name="Sawabe T."/>
            <person name="Sawabe T."/>
        </authorList>
    </citation>
    <scope>NUCLEOTIDE SEQUENCE [LARGE SCALE GENOMIC DNA]</scope>
    <source>
        <strain evidence="1">JCM 19294</strain>
    </source>
</reference>
<evidence type="ECO:0000313" key="2">
    <source>
        <dbReference type="Proteomes" id="UP000029221"/>
    </source>
</evidence>
<gene>
    <name evidence="1" type="ORF">JCM19294_1758</name>
</gene>
<accession>A0A090PZN9</accession>
<proteinExistence type="predicted"/>
<organism evidence="1 2">
    <name type="scientific">Nonlabens tegetincola</name>
    <dbReference type="NCBI Taxonomy" id="323273"/>
    <lineage>
        <taxon>Bacteria</taxon>
        <taxon>Pseudomonadati</taxon>
        <taxon>Bacteroidota</taxon>
        <taxon>Flavobacteriia</taxon>
        <taxon>Flavobacteriales</taxon>
        <taxon>Flavobacteriaceae</taxon>
        <taxon>Nonlabens</taxon>
    </lineage>
</organism>